<reference evidence="2 3" key="1">
    <citation type="submission" date="2018-08" db="EMBL/GenBank/DDBJ databases">
        <title>Murine metabolic-syndrome-specific gut microbial biobank.</title>
        <authorList>
            <person name="Liu C."/>
        </authorList>
    </citation>
    <scope>NUCLEOTIDE SEQUENCE [LARGE SCALE GENOMIC DNA]</scope>
    <source>
        <strain evidence="2 3">583</strain>
    </source>
</reference>
<dbReference type="EMBL" id="QXXA01000003">
    <property type="protein sequence ID" value="NBI05588.1"/>
    <property type="molecule type" value="Genomic_DNA"/>
</dbReference>
<proteinExistence type="predicted"/>
<name>A0A845QWP2_9CLOT</name>
<dbReference type="PANTHER" id="PTHR31143:SF2">
    <property type="entry name" value="FR47-LIKE DOMAIN-CONTAINING PROTEIN-RELATED"/>
    <property type="match status" value="1"/>
</dbReference>
<dbReference type="OrthoDB" id="1913186at2"/>
<dbReference type="InterPro" id="IPR000182">
    <property type="entry name" value="GNAT_dom"/>
</dbReference>
<evidence type="ECO:0000259" key="1">
    <source>
        <dbReference type="PROSITE" id="PS51186"/>
    </source>
</evidence>
<keyword evidence="3" id="KW-1185">Reference proteome</keyword>
<dbReference type="Pfam" id="PF12746">
    <property type="entry name" value="GNAT_acetyltran"/>
    <property type="match status" value="1"/>
</dbReference>
<evidence type="ECO:0000313" key="2">
    <source>
        <dbReference type="EMBL" id="NBI05588.1"/>
    </source>
</evidence>
<dbReference type="GO" id="GO:0016747">
    <property type="term" value="F:acyltransferase activity, transferring groups other than amino-acyl groups"/>
    <property type="evidence" value="ECO:0007669"/>
    <property type="project" value="InterPro"/>
</dbReference>
<evidence type="ECO:0000313" key="3">
    <source>
        <dbReference type="Proteomes" id="UP000467132"/>
    </source>
</evidence>
<dbReference type="InterPro" id="IPR016181">
    <property type="entry name" value="Acyl_CoA_acyltransferase"/>
</dbReference>
<gene>
    <name evidence="2" type="ORF">D3Z33_01815</name>
</gene>
<protein>
    <submittedName>
        <fullName evidence="2">GNAT family N-acetyltransferase</fullName>
    </submittedName>
</protein>
<dbReference type="Gene3D" id="3.40.630.30">
    <property type="match status" value="1"/>
</dbReference>
<comment type="caution">
    <text evidence="2">The sequence shown here is derived from an EMBL/GenBank/DDBJ whole genome shotgun (WGS) entry which is preliminary data.</text>
</comment>
<dbReference type="RefSeq" id="WP_160196151.1">
    <property type="nucleotide sequence ID" value="NZ_QXXA01000003.1"/>
</dbReference>
<dbReference type="Proteomes" id="UP000467132">
    <property type="component" value="Unassembled WGS sequence"/>
</dbReference>
<dbReference type="CDD" id="cd04301">
    <property type="entry name" value="NAT_SF"/>
    <property type="match status" value="1"/>
</dbReference>
<dbReference type="SUPFAM" id="SSF55729">
    <property type="entry name" value="Acyl-CoA N-acyltransferases (Nat)"/>
    <property type="match status" value="1"/>
</dbReference>
<dbReference type="AlphaFoldDB" id="A0A845QWP2"/>
<sequence length="68" mass="7817">MAVFTYPKYRNQGYGKQVVKGYINWCLDKDILPIYLVDIENIPSIKLAESLGFEIKSTEVIVSLTLYN</sequence>
<organism evidence="2 3">
    <name type="scientific">Senegalia massiliensis</name>
    <dbReference type="NCBI Taxonomy" id="1720316"/>
    <lineage>
        <taxon>Bacteria</taxon>
        <taxon>Bacillati</taxon>
        <taxon>Bacillota</taxon>
        <taxon>Clostridia</taxon>
        <taxon>Eubacteriales</taxon>
        <taxon>Clostridiaceae</taxon>
        <taxon>Senegalia</taxon>
    </lineage>
</organism>
<dbReference type="PANTHER" id="PTHR31143">
    <property type="match status" value="1"/>
</dbReference>
<accession>A0A845QWP2</accession>
<dbReference type="PROSITE" id="PS51186">
    <property type="entry name" value="GNAT"/>
    <property type="match status" value="1"/>
</dbReference>
<feature type="domain" description="N-acetyltransferase" evidence="1">
    <location>
        <begin position="1"/>
        <end position="68"/>
    </location>
</feature>
<dbReference type="InterPro" id="IPR027365">
    <property type="entry name" value="GNAT_acetyltra_YdfB-like"/>
</dbReference>
<keyword evidence="2" id="KW-0808">Transferase</keyword>